<feature type="region of interest" description="Disordered" evidence="1">
    <location>
        <begin position="22"/>
        <end position="43"/>
    </location>
</feature>
<name>A0A8K0CAX5_IGNLU</name>
<feature type="compositionally biased region" description="Basic and acidic residues" evidence="1">
    <location>
        <begin position="75"/>
        <end position="91"/>
    </location>
</feature>
<dbReference type="Proteomes" id="UP000801492">
    <property type="component" value="Unassembled WGS sequence"/>
</dbReference>
<comment type="caution">
    <text evidence="2">The sequence shown here is derived from an EMBL/GenBank/DDBJ whole genome shotgun (WGS) entry which is preliminary data.</text>
</comment>
<accession>A0A8K0CAX5</accession>
<sequence length="134" mass="15117">MEQALEENAPRRSLRRAVLAPLDNTTTVLPNNAPGNPSTPQISADEYIIEHRGRRKKPITWSPVDYNKLDVLGPPRDKTPERVPQRPDISSKLRRRLTMSPVKDNSTSPLGDSIAKKLKALSNISGDFRRRELQ</sequence>
<proteinExistence type="predicted"/>
<evidence type="ECO:0000313" key="2">
    <source>
        <dbReference type="EMBL" id="KAF2882096.1"/>
    </source>
</evidence>
<feature type="compositionally biased region" description="Polar residues" evidence="1">
    <location>
        <begin position="23"/>
        <end position="42"/>
    </location>
</feature>
<organism evidence="2 3">
    <name type="scientific">Ignelater luminosus</name>
    <name type="common">Cucubano</name>
    <name type="synonym">Pyrophorus luminosus</name>
    <dbReference type="NCBI Taxonomy" id="2038154"/>
    <lineage>
        <taxon>Eukaryota</taxon>
        <taxon>Metazoa</taxon>
        <taxon>Ecdysozoa</taxon>
        <taxon>Arthropoda</taxon>
        <taxon>Hexapoda</taxon>
        <taxon>Insecta</taxon>
        <taxon>Pterygota</taxon>
        <taxon>Neoptera</taxon>
        <taxon>Endopterygota</taxon>
        <taxon>Coleoptera</taxon>
        <taxon>Polyphaga</taxon>
        <taxon>Elateriformia</taxon>
        <taxon>Elateroidea</taxon>
        <taxon>Elateridae</taxon>
        <taxon>Agrypninae</taxon>
        <taxon>Pyrophorini</taxon>
        <taxon>Ignelater</taxon>
    </lineage>
</organism>
<gene>
    <name evidence="2" type="ORF">ILUMI_24099</name>
</gene>
<feature type="region of interest" description="Disordered" evidence="1">
    <location>
        <begin position="69"/>
        <end position="111"/>
    </location>
</feature>
<evidence type="ECO:0000313" key="3">
    <source>
        <dbReference type="Proteomes" id="UP000801492"/>
    </source>
</evidence>
<reference evidence="2" key="1">
    <citation type="submission" date="2019-08" db="EMBL/GenBank/DDBJ databases">
        <title>The genome of the North American firefly Photinus pyralis.</title>
        <authorList>
            <consortium name="Photinus pyralis genome working group"/>
            <person name="Fallon T.R."/>
            <person name="Sander Lower S.E."/>
            <person name="Weng J.-K."/>
        </authorList>
    </citation>
    <scope>NUCLEOTIDE SEQUENCE</scope>
    <source>
        <strain evidence="2">TRF0915ILg1</strain>
        <tissue evidence="2">Whole body</tissue>
    </source>
</reference>
<dbReference type="EMBL" id="VTPC01090655">
    <property type="protein sequence ID" value="KAF2882096.1"/>
    <property type="molecule type" value="Genomic_DNA"/>
</dbReference>
<evidence type="ECO:0000256" key="1">
    <source>
        <dbReference type="SAM" id="MobiDB-lite"/>
    </source>
</evidence>
<dbReference type="AlphaFoldDB" id="A0A8K0CAX5"/>
<dbReference type="OrthoDB" id="10061064at2759"/>
<protein>
    <submittedName>
        <fullName evidence="2">Uncharacterized protein</fullName>
    </submittedName>
</protein>
<keyword evidence="3" id="KW-1185">Reference proteome</keyword>